<dbReference type="InterPro" id="IPR011990">
    <property type="entry name" value="TPR-like_helical_dom_sf"/>
</dbReference>
<dbReference type="PANTHER" id="PTHR45138:SF9">
    <property type="entry name" value="DIGUANYLATE CYCLASE DGCM-RELATED"/>
    <property type="match status" value="1"/>
</dbReference>
<dbReference type="Gene3D" id="3.30.70.270">
    <property type="match status" value="1"/>
</dbReference>
<gene>
    <name evidence="1" type="ORF">GMA64_03295</name>
</gene>
<evidence type="ECO:0000313" key="1">
    <source>
        <dbReference type="EMBL" id="MTL93545.1"/>
    </source>
</evidence>
<comment type="caution">
    <text evidence="1">The sequence shown here is derived from an EMBL/GenBank/DDBJ whole genome shotgun (WGS) entry which is preliminary data.</text>
</comment>
<dbReference type="RefSeq" id="WP_129821753.1">
    <property type="nucleotide sequence ID" value="NZ_RCYV01000025.1"/>
</dbReference>
<reference evidence="1" key="1">
    <citation type="journal article" date="2019" name="Nat. Med.">
        <title>A library of human gut bacterial isolates paired with longitudinal multiomics data enables mechanistic microbiome research.</title>
        <authorList>
            <person name="Poyet M."/>
            <person name="Groussin M."/>
            <person name="Gibbons S.M."/>
            <person name="Avila-Pacheco J."/>
            <person name="Jiang X."/>
            <person name="Kearney S.M."/>
            <person name="Perrotta A.R."/>
            <person name="Berdy B."/>
            <person name="Zhao S."/>
            <person name="Lieberman T.D."/>
            <person name="Swanson P.K."/>
            <person name="Smith M."/>
            <person name="Roesemann S."/>
            <person name="Alexander J.E."/>
            <person name="Rich S.A."/>
            <person name="Livny J."/>
            <person name="Vlamakis H."/>
            <person name="Clish C."/>
            <person name="Bullock K."/>
            <person name="Deik A."/>
            <person name="Scott J."/>
            <person name="Pierce K.A."/>
            <person name="Xavier R.J."/>
            <person name="Alm E.J."/>
        </authorList>
    </citation>
    <scope>NUCLEOTIDE SEQUENCE</scope>
    <source>
        <strain evidence="1">BIOML-A179</strain>
    </source>
</reference>
<dbReference type="NCBIfam" id="TIGR00254">
    <property type="entry name" value="GGDEF"/>
    <property type="match status" value="1"/>
</dbReference>
<dbReference type="GO" id="GO:0005886">
    <property type="term" value="C:plasma membrane"/>
    <property type="evidence" value="ECO:0007669"/>
    <property type="project" value="TreeGrafter"/>
</dbReference>
<dbReference type="SUPFAM" id="SSF48452">
    <property type="entry name" value="TPR-like"/>
    <property type="match status" value="1"/>
</dbReference>
<dbReference type="Gene3D" id="1.25.40.10">
    <property type="entry name" value="Tetratricopeptide repeat domain"/>
    <property type="match status" value="1"/>
</dbReference>
<dbReference type="Pfam" id="PF00990">
    <property type="entry name" value="GGDEF"/>
    <property type="match status" value="1"/>
</dbReference>
<dbReference type="SUPFAM" id="SSF55073">
    <property type="entry name" value="Nucleotide cyclase"/>
    <property type="match status" value="1"/>
</dbReference>
<dbReference type="InterPro" id="IPR000160">
    <property type="entry name" value="GGDEF_dom"/>
</dbReference>
<protein>
    <submittedName>
        <fullName evidence="1">Diguanylate cyclase</fullName>
    </submittedName>
</protein>
<dbReference type="GO" id="GO:0043709">
    <property type="term" value="P:cell adhesion involved in single-species biofilm formation"/>
    <property type="evidence" value="ECO:0007669"/>
    <property type="project" value="TreeGrafter"/>
</dbReference>
<dbReference type="EMBL" id="WMQV01000005">
    <property type="protein sequence ID" value="MTL93545.1"/>
    <property type="molecule type" value="Genomic_DNA"/>
</dbReference>
<sequence>MQRILFVLLLLGTLVGIGIHHKETTESLELSEFIENLDHQLMSLTPDVLVSYEKEVIERLDDSKNRNELKKAYSYLAYVNFYQGEYEESNNYFVKELSIGKNHPEEVEAIVLMGISKNYLYLENNPKSDEYFEYAKSFAIESENDQLLALIYQMRAKDYINLLVNTDQAVQLLQESIELSSDVYQNIMSCLILKNLYLGTLQIDLSNQYALKAITLAQTYGYEDLLSCGISSLVINEYVNESYTNVISIYEDLIVARQEEIPFYMFGLYIYSIANEHGIEKALELIEDERVNSVLEESEYEEGYKSLIRAKLYIEDGQKEKALEQLLAAEFEAEGNYEIQSLNVFKNKLYGDIKFEGQELLDFYVVFYEEVMKGDIDSVLRILLLKDIIQKNLELENYEQAFYFASQIPTPLKSESLIQINLIEENLKNTMSDKVDDKNPSLIIGRWILVGGLLATILFVCYNKKRKSLRSKKQDLPDKEMEALTLQQLYDQCSEKYPNGSVFVVDLDNFKKFNETYGYIAGDQVIEQVFELIKSEFKEGLLTRHNGQQFIIVTQDDKMRAAQRAQQLIDKTYALNIEHVTNLRDLRMTLSVGIVCGNLDSSINLDKYLKKAQDLVLISKEKGKNRLTI</sequence>
<organism evidence="1">
    <name type="scientific">Turicibacter sanguinis</name>
    <dbReference type="NCBI Taxonomy" id="154288"/>
    <lineage>
        <taxon>Bacteria</taxon>
        <taxon>Bacillati</taxon>
        <taxon>Bacillota</taxon>
        <taxon>Erysipelotrichia</taxon>
        <taxon>Erysipelotrichales</taxon>
        <taxon>Turicibacteraceae</taxon>
        <taxon>Turicibacter</taxon>
    </lineage>
</organism>
<dbReference type="PROSITE" id="PS50887">
    <property type="entry name" value="GGDEF"/>
    <property type="match status" value="1"/>
</dbReference>
<dbReference type="InterPro" id="IPR029787">
    <property type="entry name" value="Nucleotide_cyclase"/>
</dbReference>
<dbReference type="SMART" id="SM00267">
    <property type="entry name" value="GGDEF"/>
    <property type="match status" value="1"/>
</dbReference>
<dbReference type="InterPro" id="IPR043128">
    <property type="entry name" value="Rev_trsase/Diguanyl_cyclase"/>
</dbReference>
<dbReference type="PANTHER" id="PTHR45138">
    <property type="entry name" value="REGULATORY COMPONENTS OF SENSORY TRANSDUCTION SYSTEM"/>
    <property type="match status" value="1"/>
</dbReference>
<dbReference type="CDD" id="cd01949">
    <property type="entry name" value="GGDEF"/>
    <property type="match status" value="1"/>
</dbReference>
<dbReference type="GO" id="GO:0052621">
    <property type="term" value="F:diguanylate cyclase activity"/>
    <property type="evidence" value="ECO:0007669"/>
    <property type="project" value="TreeGrafter"/>
</dbReference>
<name>A0A6G2CLI7_9FIRM</name>
<dbReference type="GO" id="GO:1902201">
    <property type="term" value="P:negative regulation of bacterial-type flagellum-dependent cell motility"/>
    <property type="evidence" value="ECO:0007669"/>
    <property type="project" value="TreeGrafter"/>
</dbReference>
<dbReference type="InterPro" id="IPR050469">
    <property type="entry name" value="Diguanylate_Cyclase"/>
</dbReference>
<accession>A0A6G2CLI7</accession>
<dbReference type="AlphaFoldDB" id="A0A6G2CLI7"/>
<proteinExistence type="predicted"/>